<gene>
    <name evidence="2" type="ORF">EVAR_46861_1</name>
</gene>
<feature type="compositionally biased region" description="Basic residues" evidence="1">
    <location>
        <begin position="87"/>
        <end position="98"/>
    </location>
</feature>
<proteinExistence type="predicted"/>
<evidence type="ECO:0000256" key="1">
    <source>
        <dbReference type="SAM" id="MobiDB-lite"/>
    </source>
</evidence>
<keyword evidence="3" id="KW-1185">Reference proteome</keyword>
<name>A0A4C1XSA3_EUMVA</name>
<dbReference type="Proteomes" id="UP000299102">
    <property type="component" value="Unassembled WGS sequence"/>
</dbReference>
<organism evidence="2 3">
    <name type="scientific">Eumeta variegata</name>
    <name type="common">Bagworm moth</name>
    <name type="synonym">Eumeta japonica</name>
    <dbReference type="NCBI Taxonomy" id="151549"/>
    <lineage>
        <taxon>Eukaryota</taxon>
        <taxon>Metazoa</taxon>
        <taxon>Ecdysozoa</taxon>
        <taxon>Arthropoda</taxon>
        <taxon>Hexapoda</taxon>
        <taxon>Insecta</taxon>
        <taxon>Pterygota</taxon>
        <taxon>Neoptera</taxon>
        <taxon>Endopterygota</taxon>
        <taxon>Lepidoptera</taxon>
        <taxon>Glossata</taxon>
        <taxon>Ditrysia</taxon>
        <taxon>Tineoidea</taxon>
        <taxon>Psychidae</taxon>
        <taxon>Oiketicinae</taxon>
        <taxon>Eumeta</taxon>
    </lineage>
</organism>
<evidence type="ECO:0000313" key="2">
    <source>
        <dbReference type="EMBL" id="GBP65067.1"/>
    </source>
</evidence>
<accession>A0A4C1XSA3</accession>
<comment type="caution">
    <text evidence="2">The sequence shown here is derived from an EMBL/GenBank/DDBJ whole genome shotgun (WGS) entry which is preliminary data.</text>
</comment>
<protein>
    <submittedName>
        <fullName evidence="2">Uncharacterized protein</fullName>
    </submittedName>
</protein>
<evidence type="ECO:0000313" key="3">
    <source>
        <dbReference type="Proteomes" id="UP000299102"/>
    </source>
</evidence>
<dbReference type="EMBL" id="BGZK01000918">
    <property type="protein sequence ID" value="GBP65067.1"/>
    <property type="molecule type" value="Genomic_DNA"/>
</dbReference>
<dbReference type="AlphaFoldDB" id="A0A4C1XSA3"/>
<sequence length="98" mass="11476">MRPLVDVRVTRSYRFRGSPKKLMELRGRACSGSSTIPTNQAPQNCPDRNAYEEELAVLHLSKDRDCLHTHRRQRVFLQGEDDGRRPASTRRRPPRTYR</sequence>
<feature type="region of interest" description="Disordered" evidence="1">
    <location>
        <begin position="76"/>
        <end position="98"/>
    </location>
</feature>
<reference evidence="2 3" key="1">
    <citation type="journal article" date="2019" name="Commun. Biol.">
        <title>The bagworm genome reveals a unique fibroin gene that provides high tensile strength.</title>
        <authorList>
            <person name="Kono N."/>
            <person name="Nakamura H."/>
            <person name="Ohtoshi R."/>
            <person name="Tomita M."/>
            <person name="Numata K."/>
            <person name="Arakawa K."/>
        </authorList>
    </citation>
    <scope>NUCLEOTIDE SEQUENCE [LARGE SCALE GENOMIC DNA]</scope>
</reference>